<feature type="domain" description="Fibrinogen C-terminal" evidence="2">
    <location>
        <begin position="73"/>
        <end position="296"/>
    </location>
</feature>
<dbReference type="SUPFAM" id="SSF56496">
    <property type="entry name" value="Fibrinogen C-terminal domain-like"/>
    <property type="match status" value="1"/>
</dbReference>
<keyword evidence="4" id="KW-1185">Reference proteome</keyword>
<name>A0ABQ8L4L1_LABRO</name>
<dbReference type="InterPro" id="IPR050373">
    <property type="entry name" value="Fibrinogen_C-term_domain"/>
</dbReference>
<organism evidence="3 4">
    <name type="scientific">Labeo rohita</name>
    <name type="common">Indian major carp</name>
    <name type="synonym">Cyprinus rohita</name>
    <dbReference type="NCBI Taxonomy" id="84645"/>
    <lineage>
        <taxon>Eukaryota</taxon>
        <taxon>Metazoa</taxon>
        <taxon>Chordata</taxon>
        <taxon>Craniata</taxon>
        <taxon>Vertebrata</taxon>
        <taxon>Euteleostomi</taxon>
        <taxon>Actinopterygii</taxon>
        <taxon>Neopterygii</taxon>
        <taxon>Teleostei</taxon>
        <taxon>Ostariophysi</taxon>
        <taxon>Cypriniformes</taxon>
        <taxon>Cyprinidae</taxon>
        <taxon>Labeoninae</taxon>
        <taxon>Labeonini</taxon>
        <taxon>Labeo</taxon>
    </lineage>
</organism>
<comment type="caution">
    <text evidence="3">The sequence shown here is derived from an EMBL/GenBank/DDBJ whole genome shotgun (WGS) entry which is preliminary data.</text>
</comment>
<protein>
    <submittedName>
        <fullName evidence="3">Microfibril-associated glycoprotein 4</fullName>
    </submittedName>
</protein>
<dbReference type="SMART" id="SM00186">
    <property type="entry name" value="FBG"/>
    <property type="match status" value="1"/>
</dbReference>
<dbReference type="PANTHER" id="PTHR19143:SF225">
    <property type="entry name" value="MICROFIBRIL-ASSOCIATED GLYCOPROTEIN 4"/>
    <property type="match status" value="1"/>
</dbReference>
<dbReference type="PROSITE" id="PS51406">
    <property type="entry name" value="FIBRINOGEN_C_2"/>
    <property type="match status" value="1"/>
</dbReference>
<gene>
    <name evidence="3" type="ORF">H4Q32_024963</name>
</gene>
<keyword evidence="1" id="KW-0472">Membrane</keyword>
<reference evidence="3 4" key="1">
    <citation type="submission" date="2022-01" db="EMBL/GenBank/DDBJ databases">
        <title>A high-quality chromosome-level genome assembly of rohu carp, Labeo rohita.</title>
        <authorList>
            <person name="Arick M.A. II"/>
            <person name="Hsu C.-Y."/>
            <person name="Magbanua Z."/>
            <person name="Pechanova O."/>
            <person name="Grover C."/>
            <person name="Miller E."/>
            <person name="Thrash A."/>
            <person name="Ezzel L."/>
            <person name="Alam S."/>
            <person name="Benzie J."/>
            <person name="Hamilton M."/>
            <person name="Karsi A."/>
            <person name="Lawrence M.L."/>
            <person name="Peterson D.G."/>
        </authorList>
    </citation>
    <scope>NUCLEOTIDE SEQUENCE [LARGE SCALE GENOMIC DNA]</scope>
    <source>
        <strain evidence="4">BAU-BD-2019</strain>
        <tissue evidence="3">Blood</tissue>
    </source>
</reference>
<dbReference type="InterPro" id="IPR014716">
    <property type="entry name" value="Fibrinogen_a/b/g_C_1"/>
</dbReference>
<proteinExistence type="predicted"/>
<evidence type="ECO:0000256" key="1">
    <source>
        <dbReference type="SAM" id="Phobius"/>
    </source>
</evidence>
<dbReference type="Proteomes" id="UP000830375">
    <property type="component" value="Unassembled WGS sequence"/>
</dbReference>
<evidence type="ECO:0000259" key="2">
    <source>
        <dbReference type="PROSITE" id="PS51406"/>
    </source>
</evidence>
<dbReference type="PANTHER" id="PTHR19143">
    <property type="entry name" value="FIBRINOGEN/TENASCIN/ANGIOPOEITIN"/>
    <property type="match status" value="1"/>
</dbReference>
<dbReference type="EMBL" id="JACTAM010002162">
    <property type="protein sequence ID" value="KAI2645666.1"/>
    <property type="molecule type" value="Genomic_DNA"/>
</dbReference>
<evidence type="ECO:0000313" key="3">
    <source>
        <dbReference type="EMBL" id="KAI2645666.1"/>
    </source>
</evidence>
<keyword evidence="1" id="KW-0812">Transmembrane</keyword>
<sequence length="296" mass="33669">MTTALTNNTVSTTVVCRSLPTRPHCFYTTHKILHTYGAPDPLSWTSEAMITNMIVLLCLSALFPVLMGTNAVKSDCFLARDCSDVYSSGKNASGVYTITTLDGPVNVYCEMVSGETNDRGHWTVFLRRMDGEVNFFRPWESYKKGFGNKEGEYWLGLEFLHQLTSRYQYKLRVDVEDFEGKKAYSLYESFSVESEANGYKLRVSGFVNGGAGDSLSYHNGIKFSTFDKDQDGWSDNCAMKYSLGAFWYNNCDHTNPTGLYLWGKDDGSLYVGVNWYYFKNNRKTLKSITMKIRRVM</sequence>
<dbReference type="CDD" id="cd00087">
    <property type="entry name" value="FReD"/>
    <property type="match status" value="1"/>
</dbReference>
<dbReference type="InterPro" id="IPR002181">
    <property type="entry name" value="Fibrinogen_a/b/g_C_dom"/>
</dbReference>
<keyword evidence="1" id="KW-1133">Transmembrane helix</keyword>
<dbReference type="Pfam" id="PF00147">
    <property type="entry name" value="Fibrinogen_C"/>
    <property type="match status" value="1"/>
</dbReference>
<dbReference type="Gene3D" id="3.90.215.10">
    <property type="entry name" value="Gamma Fibrinogen, chain A, domain 1"/>
    <property type="match status" value="1"/>
</dbReference>
<dbReference type="InterPro" id="IPR036056">
    <property type="entry name" value="Fibrinogen-like_C"/>
</dbReference>
<accession>A0ABQ8L4L1</accession>
<evidence type="ECO:0000313" key="4">
    <source>
        <dbReference type="Proteomes" id="UP000830375"/>
    </source>
</evidence>
<feature type="transmembrane region" description="Helical" evidence="1">
    <location>
        <begin position="49"/>
        <end position="67"/>
    </location>
</feature>